<dbReference type="InterPro" id="IPR036514">
    <property type="entry name" value="SGNH_hydro_sf"/>
</dbReference>
<dbReference type="Pfam" id="PF13472">
    <property type="entry name" value="Lipase_GDSL_2"/>
    <property type="match status" value="1"/>
</dbReference>
<reference evidence="3" key="2">
    <citation type="submission" date="2023-01" db="EMBL/GenBank/DDBJ databases">
        <title>Draft genome sequence of Portibacter lacus strain NBRC 108769.</title>
        <authorList>
            <person name="Sun Q."/>
            <person name="Mori K."/>
        </authorList>
    </citation>
    <scope>NUCLEOTIDE SEQUENCE</scope>
    <source>
        <strain evidence="3">NBRC 108769</strain>
    </source>
</reference>
<dbReference type="Proteomes" id="UP001156666">
    <property type="component" value="Unassembled WGS sequence"/>
</dbReference>
<gene>
    <name evidence="3" type="ORF">GCM10007940_29310</name>
</gene>
<evidence type="ECO:0000313" key="3">
    <source>
        <dbReference type="EMBL" id="GLR18315.1"/>
    </source>
</evidence>
<evidence type="ECO:0000259" key="2">
    <source>
        <dbReference type="Pfam" id="PF13472"/>
    </source>
</evidence>
<name>A0AA37WGZ4_9BACT</name>
<dbReference type="EMBL" id="BSOH01000020">
    <property type="protein sequence ID" value="GLR18315.1"/>
    <property type="molecule type" value="Genomic_DNA"/>
</dbReference>
<dbReference type="SUPFAM" id="SSF52266">
    <property type="entry name" value="SGNH hydrolase"/>
    <property type="match status" value="1"/>
</dbReference>
<feature type="chain" id="PRO_5041310911" description="SGNH hydrolase-type esterase domain-containing protein" evidence="1">
    <location>
        <begin position="29"/>
        <end position="805"/>
    </location>
</feature>
<sequence>MKRDMPFKQRFSALLVFCLISFSSFSQVDSLLIDFGDILSEAPWNNITNPDTGFVDNLLNQRSEFSSVSITIIDDFNNINQAGTETPSPSIPFPATATGDSFFGNVATFGGQEQPTAALEISNLNPATTYSLSFFASRVASDNREGEYIVNGISQDTAYLDAASNDSVVVVVNMMPDAAGKITVNVGPGPNNTNGSNFYYLGGMIIAYENEPVVTLDTILIDFGDTPSAAPWNNISDTRAGQIDDLILTSGFSSDRSIVIFDDFNGVNTAGTTTPDSALGIPVTASGDSFYGNVAVFNGVEQPTAGLRLSNFDFTKPVEINIFASRNASDNRETQYVVQGSTSDTLLLDAASNTDQLAIATVLPKEDGTIDILVSTGPNNTNGSGFYYLGAMKVIYDADQVFTSELTLLSPVGGESWQVGKTPRIKWDSKNNPTVLVEYSTDNGNAWNEIGSYPGIDQGAEWEVPNEPTEEALVRISSGEHVEMSAGTFTITDDTTNCNIVILGSSTAEGAGSSPRDSSWVNRFASHLSQQNTKFNVINLGKGGYNTFHILPDGSEIPDGVSTNIDEERNMTKALSYSPSTIIVNMPSNDASSGFGVEMQLANFKTLYDAGVAGGANTFICTTQPRNFSNKDQLDIQSDVADSILSIYGENAIDFWSVLVAADTTILDELDSGDGIHVNNSGHFALFKQVVDKQIDTSACSSIVSIYDLPNRDISRLDVFPNPFKDEINVSFDATDFGNATILLFDNLGRKIAEKQHRVTQVGNQNITIHELGNLSNSMSMVHLQVILDAKNGKSSKVVTLVKQQ</sequence>
<evidence type="ECO:0000256" key="1">
    <source>
        <dbReference type="SAM" id="SignalP"/>
    </source>
</evidence>
<dbReference type="InterPro" id="IPR013830">
    <property type="entry name" value="SGNH_hydro"/>
</dbReference>
<organism evidence="3 4">
    <name type="scientific">Portibacter lacus</name>
    <dbReference type="NCBI Taxonomy" id="1099794"/>
    <lineage>
        <taxon>Bacteria</taxon>
        <taxon>Pseudomonadati</taxon>
        <taxon>Bacteroidota</taxon>
        <taxon>Saprospiria</taxon>
        <taxon>Saprospirales</taxon>
        <taxon>Haliscomenobacteraceae</taxon>
        <taxon>Portibacter</taxon>
    </lineage>
</organism>
<dbReference type="AlphaFoldDB" id="A0AA37WGZ4"/>
<feature type="domain" description="SGNH hydrolase-type esterase" evidence="2">
    <location>
        <begin position="503"/>
        <end position="683"/>
    </location>
</feature>
<dbReference type="RefSeq" id="WP_235293679.1">
    <property type="nucleotide sequence ID" value="NZ_BSOH01000020.1"/>
</dbReference>
<dbReference type="CDD" id="cd00229">
    <property type="entry name" value="SGNH_hydrolase"/>
    <property type="match status" value="1"/>
</dbReference>
<protein>
    <recommendedName>
        <fullName evidence="2">SGNH hydrolase-type esterase domain-containing protein</fullName>
    </recommendedName>
</protein>
<keyword evidence="4" id="KW-1185">Reference proteome</keyword>
<accession>A0AA37WGZ4</accession>
<evidence type="ECO:0000313" key="4">
    <source>
        <dbReference type="Proteomes" id="UP001156666"/>
    </source>
</evidence>
<comment type="caution">
    <text evidence="3">The sequence shown here is derived from an EMBL/GenBank/DDBJ whole genome shotgun (WGS) entry which is preliminary data.</text>
</comment>
<feature type="signal peptide" evidence="1">
    <location>
        <begin position="1"/>
        <end position="28"/>
    </location>
</feature>
<proteinExistence type="predicted"/>
<reference evidence="3" key="1">
    <citation type="journal article" date="2014" name="Int. J. Syst. Evol. Microbiol.">
        <title>Complete genome sequence of Corynebacterium casei LMG S-19264T (=DSM 44701T), isolated from a smear-ripened cheese.</title>
        <authorList>
            <consortium name="US DOE Joint Genome Institute (JGI-PGF)"/>
            <person name="Walter F."/>
            <person name="Albersmeier A."/>
            <person name="Kalinowski J."/>
            <person name="Ruckert C."/>
        </authorList>
    </citation>
    <scope>NUCLEOTIDE SEQUENCE</scope>
    <source>
        <strain evidence="3">NBRC 108769</strain>
    </source>
</reference>
<keyword evidence="1" id="KW-0732">Signal</keyword>
<dbReference type="GO" id="GO:0016788">
    <property type="term" value="F:hydrolase activity, acting on ester bonds"/>
    <property type="evidence" value="ECO:0007669"/>
    <property type="project" value="UniProtKB-ARBA"/>
</dbReference>
<dbReference type="Gene3D" id="3.40.50.1110">
    <property type="entry name" value="SGNH hydrolase"/>
    <property type="match status" value="1"/>
</dbReference>